<comment type="caution">
    <text evidence="1">The sequence shown here is derived from an EMBL/GenBank/DDBJ whole genome shotgun (WGS) entry which is preliminary data.</text>
</comment>
<accession>A0ABR7SST1</accession>
<evidence type="ECO:0000313" key="2">
    <source>
        <dbReference type="Proteomes" id="UP000642284"/>
    </source>
</evidence>
<dbReference type="RefSeq" id="WP_187818978.1">
    <property type="nucleotide sequence ID" value="NZ_JACTVJ010000027.1"/>
</dbReference>
<keyword evidence="2" id="KW-1185">Reference proteome</keyword>
<dbReference type="Proteomes" id="UP000642284">
    <property type="component" value="Unassembled WGS sequence"/>
</dbReference>
<dbReference type="EMBL" id="JACTVJ010000027">
    <property type="protein sequence ID" value="MBC9718552.1"/>
    <property type="molecule type" value="Genomic_DNA"/>
</dbReference>
<organism evidence="1 2">
    <name type="scientific">Streptomyces polyasparticus</name>
    <dbReference type="NCBI Taxonomy" id="2767826"/>
    <lineage>
        <taxon>Bacteria</taxon>
        <taxon>Bacillati</taxon>
        <taxon>Actinomycetota</taxon>
        <taxon>Actinomycetes</taxon>
        <taxon>Kitasatosporales</taxon>
        <taxon>Streptomycetaceae</taxon>
        <taxon>Streptomyces</taxon>
    </lineage>
</organism>
<name>A0ABR7SST1_9ACTN</name>
<gene>
    <name evidence="1" type="ORF">H9Y04_39105</name>
</gene>
<protein>
    <submittedName>
        <fullName evidence="1">Uncharacterized protein</fullName>
    </submittedName>
</protein>
<reference evidence="1 2" key="1">
    <citation type="submission" date="2020-08" db="EMBL/GenBank/DDBJ databases">
        <title>Genemic of Streptomyces polyaspartic.</title>
        <authorList>
            <person name="Liu W."/>
        </authorList>
    </citation>
    <scope>NUCLEOTIDE SEQUENCE [LARGE SCALE GENOMIC DNA]</scope>
    <source>
        <strain evidence="1 2">TRM66268-LWL</strain>
    </source>
</reference>
<proteinExistence type="predicted"/>
<evidence type="ECO:0000313" key="1">
    <source>
        <dbReference type="EMBL" id="MBC9718552.1"/>
    </source>
</evidence>
<sequence>MGRHVLPTADESSVRGAARAVSERHTWMKMPAEPGDIEAWLAPGWVAQAARTTPVDPGRLAW</sequence>